<dbReference type="PANTHER" id="PTHR43585:SF2">
    <property type="entry name" value="ATP-GRASP ENZYME FSQD"/>
    <property type="match status" value="1"/>
</dbReference>
<comment type="caution">
    <text evidence="6">The sequence shown here is derived from an EMBL/GenBank/DDBJ whole genome shotgun (WGS) entry which is preliminary data.</text>
</comment>
<dbReference type="InterPro" id="IPR052032">
    <property type="entry name" value="ATP-dep_AA_Ligase"/>
</dbReference>
<name>A0A7K3MBN5_9ACTN</name>
<gene>
    <name evidence="6" type="ORF">F7O44_26995</name>
</gene>
<evidence type="ECO:0000259" key="5">
    <source>
        <dbReference type="PROSITE" id="PS50975"/>
    </source>
</evidence>
<dbReference type="GO" id="GO:0005524">
    <property type="term" value="F:ATP binding"/>
    <property type="evidence" value="ECO:0007669"/>
    <property type="project" value="UniProtKB-UniRule"/>
</dbReference>
<evidence type="ECO:0000256" key="3">
    <source>
        <dbReference type="ARBA" id="ARBA00022840"/>
    </source>
</evidence>
<dbReference type="InterPro" id="IPR011761">
    <property type="entry name" value="ATP-grasp"/>
</dbReference>
<dbReference type="PROSITE" id="PS50975">
    <property type="entry name" value="ATP_GRASP"/>
    <property type="match status" value="1"/>
</dbReference>
<evidence type="ECO:0000256" key="1">
    <source>
        <dbReference type="ARBA" id="ARBA00022598"/>
    </source>
</evidence>
<dbReference type="Gene3D" id="3.30.470.20">
    <property type="entry name" value="ATP-grasp fold, B domain"/>
    <property type="match status" value="1"/>
</dbReference>
<keyword evidence="3 4" id="KW-0067">ATP-binding</keyword>
<sequence length="423" mass="47593">MATNIFVLGLDDMNAELLHALPHAEQYSFHRLLDLDDLLTDDIRLPELLASAERQLYRFDGSIDAIIGYWDFPVSSLVPILCERFHTTGPSLEAVVKCEHKYWSRLVQQEVVAAHPRFALLDTDHRGGPPSGLTYPLWVKPVKSVSSALAFRATNHEEFRAGLEAIRQNIDWMGAPFQYVLERIHAPPEIGPSDHCCLVEEDATGVQLTVEGYTQHGEAHVYGVVETINYPGTFSFLRYLYPARVPDHVIDRLTDIATRVISHVGLNNSTWNIEFFWDRERDSLSILEINPRHSQSHARLFQMVDGVANHHALVSIALGLDPELPTGQGPAGVAAKCFLREFGGDAQVVRVPTAVEVARVERDVPLTKVDVVAREGERLSNLTHQDSYSYELALIYIGAEIEDELDEKYHTCVERLPFGLQRE</sequence>
<dbReference type="Pfam" id="PF13535">
    <property type="entry name" value="ATP-grasp_4"/>
    <property type="match status" value="1"/>
</dbReference>
<keyword evidence="1" id="KW-0436">Ligase</keyword>
<accession>A0A7K3MBN5</accession>
<dbReference type="SUPFAM" id="SSF56059">
    <property type="entry name" value="Glutathione synthetase ATP-binding domain-like"/>
    <property type="match status" value="1"/>
</dbReference>
<dbReference type="RefSeq" id="WP_162453445.1">
    <property type="nucleotide sequence ID" value="NZ_WLZY01000014.1"/>
</dbReference>
<dbReference type="GO" id="GO:0046872">
    <property type="term" value="F:metal ion binding"/>
    <property type="evidence" value="ECO:0007669"/>
    <property type="project" value="InterPro"/>
</dbReference>
<evidence type="ECO:0000313" key="6">
    <source>
        <dbReference type="EMBL" id="NDL60729.1"/>
    </source>
</evidence>
<reference evidence="6 7" key="1">
    <citation type="submission" date="2019-11" db="EMBL/GenBank/DDBJ databases">
        <authorList>
            <person name="Li X.-J."/>
            <person name="Feng X.-M."/>
        </authorList>
    </citation>
    <scope>NUCLEOTIDE SEQUENCE [LARGE SCALE GENOMIC DNA]</scope>
    <source>
        <strain evidence="6 7">XMNu-373</strain>
    </source>
</reference>
<evidence type="ECO:0000256" key="4">
    <source>
        <dbReference type="PROSITE-ProRule" id="PRU00409"/>
    </source>
</evidence>
<protein>
    <submittedName>
        <fullName evidence="6">ATP-grasp domain-containing protein</fullName>
    </submittedName>
</protein>
<keyword evidence="7" id="KW-1185">Reference proteome</keyword>
<evidence type="ECO:0000313" key="7">
    <source>
        <dbReference type="Proteomes" id="UP000460435"/>
    </source>
</evidence>
<dbReference type="EMBL" id="WLZY01000014">
    <property type="protein sequence ID" value="NDL60729.1"/>
    <property type="molecule type" value="Genomic_DNA"/>
</dbReference>
<dbReference type="PANTHER" id="PTHR43585">
    <property type="entry name" value="FUMIPYRROLE BIOSYNTHESIS PROTEIN C"/>
    <property type="match status" value="1"/>
</dbReference>
<dbReference type="AlphaFoldDB" id="A0A7K3MBN5"/>
<organism evidence="6 7">
    <name type="scientific">Phytoactinopolyspora mesophila</name>
    <dbReference type="NCBI Taxonomy" id="2650750"/>
    <lineage>
        <taxon>Bacteria</taxon>
        <taxon>Bacillati</taxon>
        <taxon>Actinomycetota</taxon>
        <taxon>Actinomycetes</taxon>
        <taxon>Jiangellales</taxon>
        <taxon>Jiangellaceae</taxon>
        <taxon>Phytoactinopolyspora</taxon>
    </lineage>
</organism>
<feature type="domain" description="ATP-grasp" evidence="5">
    <location>
        <begin position="105"/>
        <end position="318"/>
    </location>
</feature>
<proteinExistence type="predicted"/>
<evidence type="ECO:0000256" key="2">
    <source>
        <dbReference type="ARBA" id="ARBA00022741"/>
    </source>
</evidence>
<dbReference type="Proteomes" id="UP000460435">
    <property type="component" value="Unassembled WGS sequence"/>
</dbReference>
<dbReference type="GO" id="GO:0016874">
    <property type="term" value="F:ligase activity"/>
    <property type="evidence" value="ECO:0007669"/>
    <property type="project" value="UniProtKB-KW"/>
</dbReference>
<keyword evidence="2 4" id="KW-0547">Nucleotide-binding</keyword>